<evidence type="ECO:0000256" key="1">
    <source>
        <dbReference type="SAM" id="Coils"/>
    </source>
</evidence>
<dbReference type="AlphaFoldDB" id="A0AAW9DMM2"/>
<keyword evidence="1" id="KW-0175">Coiled coil</keyword>
<sequence>MSPLYDEETGEPNYELTSLEREVFKALTIFTKEQNLDAIIASHLTSYNIGDFSPAIIKAKLKSFEKIGLITKEFDDEGRSAWWEFTPDGAEFAYSLINSSKVLDVKQFLTIDQNLQEVKEAEQALAILSDEIKKSNSLFANREERMQVSKEIDYIRDLILGPRLHVSSFIEIAQNNKTIRFLVTQIASEVVKLAASNVIEKLGPVIRFVRSMMS</sequence>
<organism evidence="2 3">
    <name type="scientific">Acidiphilium acidophilum</name>
    <name type="common">Thiobacillus acidophilus</name>
    <dbReference type="NCBI Taxonomy" id="76588"/>
    <lineage>
        <taxon>Bacteria</taxon>
        <taxon>Pseudomonadati</taxon>
        <taxon>Pseudomonadota</taxon>
        <taxon>Alphaproteobacteria</taxon>
        <taxon>Acetobacterales</taxon>
        <taxon>Acidocellaceae</taxon>
        <taxon>Acidiphilium</taxon>
    </lineage>
</organism>
<dbReference type="RefSeq" id="WP_319613208.1">
    <property type="nucleotide sequence ID" value="NZ_JAWXYB010000018.1"/>
</dbReference>
<protein>
    <submittedName>
        <fullName evidence="2">Uncharacterized protein</fullName>
    </submittedName>
</protein>
<evidence type="ECO:0000313" key="2">
    <source>
        <dbReference type="EMBL" id="MDX5930250.1"/>
    </source>
</evidence>
<reference evidence="2 3" key="1">
    <citation type="submission" date="2023-11" db="EMBL/GenBank/DDBJ databases">
        <title>MicrobeMod: A computational toolkit for identifying prokaryotic methylation and restriction-modification with nanopore sequencing.</title>
        <authorList>
            <person name="Crits-Christoph A."/>
            <person name="Kang S.C."/>
            <person name="Lee H."/>
            <person name="Ostrov N."/>
        </authorList>
    </citation>
    <scope>NUCLEOTIDE SEQUENCE [LARGE SCALE GENOMIC DNA]</scope>
    <source>
        <strain evidence="2 3">DSMZ 700</strain>
    </source>
</reference>
<gene>
    <name evidence="2" type="ORF">SIL87_05645</name>
</gene>
<feature type="coiled-coil region" evidence="1">
    <location>
        <begin position="111"/>
        <end position="138"/>
    </location>
</feature>
<evidence type="ECO:0000313" key="3">
    <source>
        <dbReference type="Proteomes" id="UP001279553"/>
    </source>
</evidence>
<accession>A0AAW9DMM2</accession>
<dbReference type="EMBL" id="JAWXYB010000018">
    <property type="protein sequence ID" value="MDX5930250.1"/>
    <property type="molecule type" value="Genomic_DNA"/>
</dbReference>
<dbReference type="Proteomes" id="UP001279553">
    <property type="component" value="Unassembled WGS sequence"/>
</dbReference>
<keyword evidence="3" id="KW-1185">Reference proteome</keyword>
<comment type="caution">
    <text evidence="2">The sequence shown here is derived from an EMBL/GenBank/DDBJ whole genome shotgun (WGS) entry which is preliminary data.</text>
</comment>
<name>A0AAW9DMM2_ACIAO</name>
<proteinExistence type="predicted"/>